<evidence type="ECO:0000313" key="3">
    <source>
        <dbReference type="Proteomes" id="UP000011991"/>
    </source>
</evidence>
<dbReference type="Proteomes" id="UP000011991">
    <property type="component" value="Unassembled WGS sequence"/>
</dbReference>
<dbReference type="PANTHER" id="PTHR43451">
    <property type="entry name" value="ACETYLTRANSFERASE (GNAT) FAMILY PROTEIN"/>
    <property type="match status" value="1"/>
</dbReference>
<organism evidence="2 3">
    <name type="scientific">Rhodopirellula maiorica SM1</name>
    <dbReference type="NCBI Taxonomy" id="1265738"/>
    <lineage>
        <taxon>Bacteria</taxon>
        <taxon>Pseudomonadati</taxon>
        <taxon>Planctomycetota</taxon>
        <taxon>Planctomycetia</taxon>
        <taxon>Pirellulales</taxon>
        <taxon>Pirellulaceae</taxon>
        <taxon>Novipirellula</taxon>
    </lineage>
</organism>
<protein>
    <submittedName>
        <fullName evidence="2">GCN5-related N-acetyltransferase</fullName>
    </submittedName>
</protein>
<dbReference type="PATRIC" id="fig|1265738.3.peg.3571"/>
<accession>M5RVT2</accession>
<dbReference type="InterPro" id="IPR016181">
    <property type="entry name" value="Acyl_CoA_acyltransferase"/>
</dbReference>
<comment type="caution">
    <text evidence="2">The sequence shown here is derived from an EMBL/GenBank/DDBJ whole genome shotgun (WGS) entry which is preliminary data.</text>
</comment>
<reference evidence="2 3" key="1">
    <citation type="journal article" date="2013" name="Mar. Genomics">
        <title>Expression of sulfatases in Rhodopirellula baltica and the diversity of sulfatases in the genus Rhodopirellula.</title>
        <authorList>
            <person name="Wegner C.E."/>
            <person name="Richter-Heitmann T."/>
            <person name="Klindworth A."/>
            <person name="Klockow C."/>
            <person name="Richter M."/>
            <person name="Achstetter T."/>
            <person name="Glockner F.O."/>
            <person name="Harder J."/>
        </authorList>
    </citation>
    <scope>NUCLEOTIDE SEQUENCE [LARGE SCALE GENOMIC DNA]</scope>
    <source>
        <strain evidence="2 3">SM1</strain>
    </source>
</reference>
<gene>
    <name evidence="2" type="ORF">RMSM_03565</name>
</gene>
<keyword evidence="2" id="KW-0808">Transferase</keyword>
<dbReference type="InterPro" id="IPR000182">
    <property type="entry name" value="GNAT_dom"/>
</dbReference>
<keyword evidence="3" id="KW-1185">Reference proteome</keyword>
<dbReference type="SUPFAM" id="SSF55729">
    <property type="entry name" value="Acyl-CoA N-acyltransferases (Nat)"/>
    <property type="match status" value="1"/>
</dbReference>
<name>M5RVT2_9BACT</name>
<dbReference type="PANTHER" id="PTHR43451:SF1">
    <property type="entry name" value="ACETYLTRANSFERASE"/>
    <property type="match status" value="1"/>
</dbReference>
<dbReference type="GO" id="GO:0016747">
    <property type="term" value="F:acyltransferase activity, transferring groups other than amino-acyl groups"/>
    <property type="evidence" value="ECO:0007669"/>
    <property type="project" value="InterPro"/>
</dbReference>
<evidence type="ECO:0000313" key="2">
    <source>
        <dbReference type="EMBL" id="EMI19507.1"/>
    </source>
</evidence>
<dbReference type="EMBL" id="ANOG01000513">
    <property type="protein sequence ID" value="EMI19507.1"/>
    <property type="molecule type" value="Genomic_DNA"/>
</dbReference>
<dbReference type="PROSITE" id="PS51186">
    <property type="entry name" value="GNAT"/>
    <property type="match status" value="1"/>
</dbReference>
<sequence>MKPPPIKLRSYEPSDALALLELFRDTVHRINCRDYTSEQIAAWAPDDLSTDPWAERFEGKITYVAQRGYTIVGFADMMTSGYLDRLFVSADCQRQGVARRLLRAILHSAADLQLTEVTTEASITAKPFFLAQSFVVVQKQTVVCRGKEFTNYLMRYVLS</sequence>
<proteinExistence type="predicted"/>
<dbReference type="Gene3D" id="3.40.630.30">
    <property type="match status" value="1"/>
</dbReference>
<evidence type="ECO:0000259" key="1">
    <source>
        <dbReference type="PROSITE" id="PS51186"/>
    </source>
</evidence>
<dbReference type="InterPro" id="IPR052564">
    <property type="entry name" value="N-acetyltrans/Recomb-assoc"/>
</dbReference>
<dbReference type="AlphaFoldDB" id="M5RVT2"/>
<dbReference type="CDD" id="cd04301">
    <property type="entry name" value="NAT_SF"/>
    <property type="match status" value="1"/>
</dbReference>
<dbReference type="OrthoDB" id="424368at2"/>
<feature type="domain" description="N-acetyltransferase" evidence="1">
    <location>
        <begin position="6"/>
        <end position="159"/>
    </location>
</feature>
<dbReference type="Pfam" id="PF13673">
    <property type="entry name" value="Acetyltransf_10"/>
    <property type="match status" value="1"/>
</dbReference>